<dbReference type="EMBL" id="CALSDN010000009">
    <property type="protein sequence ID" value="CAH6722423.1"/>
    <property type="molecule type" value="Genomic_DNA"/>
</dbReference>
<name>A0ACA9YC16_9ASCO</name>
<evidence type="ECO:0000313" key="2">
    <source>
        <dbReference type="Proteomes" id="UP001152531"/>
    </source>
</evidence>
<comment type="caution">
    <text evidence="1">The sequence shown here is derived from an EMBL/GenBank/DDBJ whole genome shotgun (WGS) entry which is preliminary data.</text>
</comment>
<dbReference type="Proteomes" id="UP001152531">
    <property type="component" value="Unassembled WGS sequence"/>
</dbReference>
<sequence>MTVAIFTLLYDVSYMPGSLLLASILREMMVSKPEIKLGVLIDKSVFNPYQLGLIESLYDDLIEVSMIETNLLKTLVEDLKRPELNKTFTKIHLWSLEKYDKILYLDSDTLPNKESNLLDLLDLEFAKGKILASPDSGFPDIFNSGMFVLKPDSSDFDNLKELINSKGDISFDGADQGLLNQYFNENPDWVSGLSTKNIDMLNVDNLSNWVKLPFLYNVTPSCQYEYLPAYNYFSSDKLFPNGINPINPPNPKTSKDLAPESSDIALSGYEYTARKHFGNLVKLIHYIGPFKPWNYPHSPSYSEWWSLWYKYFDKETLDSIQKLQDVEVEEKSSSPQIYQYSSKDSLWDPSKSSPPKSPAETSSFVPKKFVNKWDKVPSPPKPHVQFQTPKPDVKALEKESKFGHHFHQKPERVFNDSQNFIPQHPMIAKLKKTEKQEKLKEATAKAKAETYSQGVNASEVNDKLEKLALEQDNTP</sequence>
<reference evidence="1" key="1">
    <citation type="submission" date="2022-06" db="EMBL/GenBank/DDBJ databases">
        <authorList>
            <person name="Legras J.-L."/>
            <person name="Devillers H."/>
            <person name="Grondin C."/>
        </authorList>
    </citation>
    <scope>NUCLEOTIDE SEQUENCE</scope>
    <source>
        <strain evidence="1">CLIB 1444</strain>
    </source>
</reference>
<protein>
    <submittedName>
        <fullName evidence="1">Uncharacterized protein</fullName>
    </submittedName>
</protein>
<accession>A0ACA9YC16</accession>
<keyword evidence="2" id="KW-1185">Reference proteome</keyword>
<gene>
    <name evidence="1" type="ORF">CLIB1444_09S03246</name>
</gene>
<organism evidence="1 2">
    <name type="scientific">[Candida] jaroonii</name>
    <dbReference type="NCBI Taxonomy" id="467808"/>
    <lineage>
        <taxon>Eukaryota</taxon>
        <taxon>Fungi</taxon>
        <taxon>Dikarya</taxon>
        <taxon>Ascomycota</taxon>
        <taxon>Saccharomycotina</taxon>
        <taxon>Pichiomycetes</taxon>
        <taxon>Debaryomycetaceae</taxon>
        <taxon>Yamadazyma</taxon>
    </lineage>
</organism>
<proteinExistence type="predicted"/>
<evidence type="ECO:0000313" key="1">
    <source>
        <dbReference type="EMBL" id="CAH6722423.1"/>
    </source>
</evidence>